<dbReference type="InterPro" id="IPR037919">
    <property type="entry name" value="OGT"/>
</dbReference>
<dbReference type="InterPro" id="IPR002088">
    <property type="entry name" value="Prenyl_trans_a"/>
</dbReference>
<feature type="repeat" description="TPR" evidence="8">
    <location>
        <begin position="73"/>
        <end position="106"/>
    </location>
</feature>
<reference evidence="11" key="1">
    <citation type="submission" date="2017-08" db="EMBL/GenBank/DDBJ databases">
        <authorList>
            <person name="Varghese N."/>
            <person name="Submissions S."/>
        </authorList>
    </citation>
    <scope>NUCLEOTIDE SEQUENCE [LARGE SCALE GENOMIC DNA]</scope>
    <source>
        <strain evidence="11">AP-Melu-1000-B4</strain>
    </source>
</reference>
<evidence type="ECO:0000313" key="10">
    <source>
        <dbReference type="EMBL" id="SNX27941.1"/>
    </source>
</evidence>
<dbReference type="Proteomes" id="UP000218069">
    <property type="component" value="Unassembled WGS sequence"/>
</dbReference>
<dbReference type="Pfam" id="PF13414">
    <property type="entry name" value="TPR_11"/>
    <property type="match status" value="1"/>
</dbReference>
<dbReference type="PROSITE" id="PS51147">
    <property type="entry name" value="PFTA"/>
    <property type="match status" value="1"/>
</dbReference>
<feature type="repeat" description="TPR" evidence="8">
    <location>
        <begin position="175"/>
        <end position="208"/>
    </location>
</feature>
<comment type="similarity">
    <text evidence="2">Belongs to the glycosyltransferase 41 family. O-GlcNAc transferase subfamily.</text>
</comment>
<dbReference type="Gene3D" id="3.40.50.11380">
    <property type="match status" value="1"/>
</dbReference>
<dbReference type="PANTHER" id="PTHR44366">
    <property type="entry name" value="UDP-N-ACETYLGLUCOSAMINE--PEPTIDE N-ACETYLGLUCOSAMINYLTRANSFERASE 110 KDA SUBUNIT"/>
    <property type="match status" value="1"/>
</dbReference>
<evidence type="ECO:0000256" key="3">
    <source>
        <dbReference type="ARBA" id="ARBA00011970"/>
    </source>
</evidence>
<dbReference type="Pfam" id="PF00515">
    <property type="entry name" value="TPR_1"/>
    <property type="match status" value="2"/>
</dbReference>
<dbReference type="GO" id="GO:0097363">
    <property type="term" value="F:protein O-acetylglucosaminyltransferase activity"/>
    <property type="evidence" value="ECO:0007669"/>
    <property type="project" value="UniProtKB-EC"/>
</dbReference>
<evidence type="ECO:0000256" key="2">
    <source>
        <dbReference type="ARBA" id="ARBA00005386"/>
    </source>
</evidence>
<feature type="repeat" description="TPR" evidence="8">
    <location>
        <begin position="107"/>
        <end position="140"/>
    </location>
</feature>
<keyword evidence="5 10" id="KW-0808">Transferase</keyword>
<dbReference type="SMART" id="SM00028">
    <property type="entry name" value="TPR"/>
    <property type="match status" value="8"/>
</dbReference>
<evidence type="ECO:0000259" key="9">
    <source>
        <dbReference type="Pfam" id="PF13844"/>
    </source>
</evidence>
<evidence type="ECO:0000256" key="8">
    <source>
        <dbReference type="PROSITE-ProRule" id="PRU00339"/>
    </source>
</evidence>
<dbReference type="InterPro" id="IPR029489">
    <property type="entry name" value="OGT/SEC/SPY_C"/>
</dbReference>
<protein>
    <recommendedName>
        <fullName evidence="3">protein O-GlcNAc transferase</fullName>
        <ecNumber evidence="3">2.4.1.255</ecNumber>
    </recommendedName>
</protein>
<name>A0A240E099_9BURK</name>
<evidence type="ECO:0000256" key="1">
    <source>
        <dbReference type="ARBA" id="ARBA00004922"/>
    </source>
</evidence>
<dbReference type="PROSITE" id="PS50005">
    <property type="entry name" value="TPR"/>
    <property type="match status" value="6"/>
</dbReference>
<keyword evidence="11" id="KW-1185">Reference proteome</keyword>
<feature type="domain" description="O-GlcNAc transferase C-terminal" evidence="9">
    <location>
        <begin position="340"/>
        <end position="511"/>
    </location>
</feature>
<dbReference type="GO" id="GO:0008318">
    <property type="term" value="F:protein prenyltransferase activity"/>
    <property type="evidence" value="ECO:0007669"/>
    <property type="project" value="InterPro"/>
</dbReference>
<feature type="repeat" description="TPR" evidence="8">
    <location>
        <begin position="141"/>
        <end position="174"/>
    </location>
</feature>
<evidence type="ECO:0000256" key="6">
    <source>
        <dbReference type="ARBA" id="ARBA00022737"/>
    </source>
</evidence>
<dbReference type="OrthoDB" id="101857at2"/>
<proteinExistence type="inferred from homology"/>
<sequence>MNPQINYLLNQSIQLILTNKLDDAENSLSRILKMQPKHSDALCFRSVVEAYRFNFSEALKWIEKSIEANPKNAVAYSNRGNILKDLGRFKEALASYERAIALAPSYEEAHNNKGNALQDLKRFVEAVKSYEKAITLTPQYAEAHNNKGNALQKLHRFEDALESYRTAISLKPSYALAWTNMGLAFGKLKKIEEAMHCHDKALAIDPTCSEAWSNKGILFFNIENYVSSIECFDQAIIINHEFASAWADRASALDKSSRYDEALANYERAYELRPATDFLADLLIRTKLKIGNWDGLQQEQDRIKNILLASEMIFEPFIALSFLDDPNLHLKIASMCSSVRHPNRKIFPEIERRPHKKIRIGYFSADLWSHPVALLTAELFELHDRSQFEIYAFSLRNGPAGDLLRPRLEKAFDQFLRVENKTDQEVVALARELEIDIAIDLGGHTEFSPIDIFSYRVAPIQVSWLGYPGTTGTEYMDYILADKTLIPESSRQFFAEKIAYLPDSYMVDDSKRTASLTIFSKRELGLPEDKFIYCCFNNSYKFNQKILESWARILLKAKDSVLWISENNPFFKDNIVKEFAKLDILSTRIIFAQRVDSMADHLARYALADLFLDTLPFNAHSTALDALKAGVPLITCIGEAFPGRVAASLLNAIDLTELIANDMGQYEAMAIDFALNSEKLRAIKEKLSRNRSSSALFNTQLFTKNIEAAYSEMYQRYLADLPVEHISV</sequence>
<dbReference type="Pfam" id="PF13181">
    <property type="entry name" value="TPR_8"/>
    <property type="match status" value="1"/>
</dbReference>
<dbReference type="InterPro" id="IPR019734">
    <property type="entry name" value="TPR_rpt"/>
</dbReference>
<feature type="repeat" description="TPR" evidence="8">
    <location>
        <begin position="243"/>
        <end position="276"/>
    </location>
</feature>
<accession>A0A240E099</accession>
<dbReference type="EC" id="2.4.1.255" evidence="3"/>
<evidence type="ECO:0000256" key="7">
    <source>
        <dbReference type="ARBA" id="ARBA00022803"/>
    </source>
</evidence>
<feature type="repeat" description="TPR" evidence="8">
    <location>
        <begin position="209"/>
        <end position="242"/>
    </location>
</feature>
<evidence type="ECO:0000313" key="11">
    <source>
        <dbReference type="Proteomes" id="UP000218069"/>
    </source>
</evidence>
<comment type="pathway">
    <text evidence="1">Protein modification; protein glycosylation.</text>
</comment>
<feature type="domain" description="O-GlcNAc transferase C-terminal" evidence="9">
    <location>
        <begin position="515"/>
        <end position="705"/>
    </location>
</feature>
<keyword evidence="7 8" id="KW-0802">TPR repeat</keyword>
<evidence type="ECO:0000256" key="4">
    <source>
        <dbReference type="ARBA" id="ARBA00022676"/>
    </source>
</evidence>
<gene>
    <name evidence="10" type="ORF">SAMN06295945_0260</name>
</gene>
<keyword evidence="4" id="KW-0328">Glycosyltransferase</keyword>
<keyword evidence="6" id="KW-0677">Repeat</keyword>
<dbReference type="RefSeq" id="WP_096672049.1">
    <property type="nucleotide sequence ID" value="NZ_OANS01000001.1"/>
</dbReference>
<dbReference type="Gene3D" id="3.40.50.2000">
    <property type="entry name" value="Glycogen Phosphorylase B"/>
    <property type="match status" value="1"/>
</dbReference>
<dbReference type="PROSITE" id="PS50293">
    <property type="entry name" value="TPR_REGION"/>
    <property type="match status" value="2"/>
</dbReference>
<dbReference type="AlphaFoldDB" id="A0A240E099"/>
<dbReference type="Gene3D" id="1.25.40.10">
    <property type="entry name" value="Tetratricopeptide repeat domain"/>
    <property type="match status" value="3"/>
</dbReference>
<dbReference type="InterPro" id="IPR011990">
    <property type="entry name" value="TPR-like_helical_dom_sf"/>
</dbReference>
<dbReference type="PANTHER" id="PTHR44366:SF1">
    <property type="entry name" value="UDP-N-ACETYLGLUCOSAMINE--PEPTIDE N-ACETYLGLUCOSAMINYLTRANSFERASE 110 KDA SUBUNIT"/>
    <property type="match status" value="1"/>
</dbReference>
<dbReference type="EMBL" id="OANS01000001">
    <property type="protein sequence ID" value="SNX27941.1"/>
    <property type="molecule type" value="Genomic_DNA"/>
</dbReference>
<organism evidence="10 11">
    <name type="scientific">Polynucleobacter meluiroseus</name>
    <dbReference type="NCBI Taxonomy" id="1938814"/>
    <lineage>
        <taxon>Bacteria</taxon>
        <taxon>Pseudomonadati</taxon>
        <taxon>Pseudomonadota</taxon>
        <taxon>Betaproteobacteria</taxon>
        <taxon>Burkholderiales</taxon>
        <taxon>Burkholderiaceae</taxon>
        <taxon>Polynucleobacter</taxon>
    </lineage>
</organism>
<dbReference type="SUPFAM" id="SSF48452">
    <property type="entry name" value="TPR-like"/>
    <property type="match status" value="1"/>
</dbReference>
<dbReference type="UniPathway" id="UPA00378"/>
<dbReference type="GO" id="GO:0006493">
    <property type="term" value="P:protein O-linked glycosylation"/>
    <property type="evidence" value="ECO:0007669"/>
    <property type="project" value="InterPro"/>
</dbReference>
<dbReference type="Pfam" id="PF13844">
    <property type="entry name" value="Glyco_transf_41"/>
    <property type="match status" value="2"/>
</dbReference>
<evidence type="ECO:0000256" key="5">
    <source>
        <dbReference type="ARBA" id="ARBA00022679"/>
    </source>
</evidence>